<comment type="caution">
    <text evidence="1">The sequence shown here is derived from an EMBL/GenBank/DDBJ whole genome shotgun (WGS) entry which is preliminary data.</text>
</comment>
<protein>
    <recommendedName>
        <fullName evidence="3">Antifreeze glycopeptide polyprotein</fullName>
    </recommendedName>
</protein>
<accession>A0A4V3V0C0</accession>
<organism evidence="1 2">
    <name type="scientific">Aliigemmobacter aestuarii</name>
    <dbReference type="NCBI Taxonomy" id="1445661"/>
    <lineage>
        <taxon>Bacteria</taxon>
        <taxon>Pseudomonadati</taxon>
        <taxon>Pseudomonadota</taxon>
        <taxon>Alphaproteobacteria</taxon>
        <taxon>Rhodobacterales</taxon>
        <taxon>Paracoccaceae</taxon>
        <taxon>Aliigemmobacter</taxon>
    </lineage>
</organism>
<evidence type="ECO:0008006" key="3">
    <source>
        <dbReference type="Google" id="ProtNLM"/>
    </source>
</evidence>
<reference evidence="1 2" key="1">
    <citation type="submission" date="2019-04" db="EMBL/GenBank/DDBJ databases">
        <title>Draft genome sequence of Gemmobacter aestuarii sp. nov.</title>
        <authorList>
            <person name="Hameed A."/>
            <person name="Lin S.-Y."/>
            <person name="Shahina M."/>
            <person name="Lai W.-A."/>
            <person name="Young C.-C."/>
        </authorList>
    </citation>
    <scope>NUCLEOTIDE SEQUENCE [LARGE SCALE GENOMIC DNA]</scope>
    <source>
        <strain evidence="1 2">CC-PW-75</strain>
    </source>
</reference>
<dbReference type="AlphaFoldDB" id="A0A4V3V0C0"/>
<name>A0A4V3V0C0_9RHOB</name>
<sequence>MGLSLSPALAQDAPMSAIDWLSQSVTAAPQAASLPAGPSPDAVEEPEVTTGAVPADVAVTVLGAPAPDAVGLLSSDRSGLPRNLWGLGATEEIAAAISADRADILPTLQSLMVTLLLAEAEAPPDAGGRGILLLARIDRLLAMGALDQAAALIEATNSVTVDLFRRQFDVALLTGTEDRACETMRTAPNLAPTFPARIFCLARAGDWTAAALTLRTAQALGQIDRQEEELLSRFLDPEAYDGEAPLLPPSRPTPLIWRLYDAIGETLPTTSLPVAFANAELTDRAGWKAQIEAAERLTRAGALTPNTLLGVYTERLPAASGGVWDRVEAFQRFDTALRAADPGAVARTLPDAWARMEEAELETAFAGLFAEDLIRLPLTGETAALAFRIALLSPHYERAANTHKPSDLTETFLAGLARGQLQGITPPDSMARAIAPAFLRPAPPPEAEALLAESRLGETILLAIDRIGNGVRGDLRGVSEGLSILRHIGLEDAARRTALELLLLERRG</sequence>
<keyword evidence="2" id="KW-1185">Reference proteome</keyword>
<dbReference type="OrthoDB" id="7929427at2"/>
<gene>
    <name evidence="1" type="ORF">E7811_13285</name>
</gene>
<evidence type="ECO:0000313" key="2">
    <source>
        <dbReference type="Proteomes" id="UP000309450"/>
    </source>
</evidence>
<dbReference type="EMBL" id="SSND01000003">
    <property type="protein sequence ID" value="THD83200.1"/>
    <property type="molecule type" value="Genomic_DNA"/>
</dbReference>
<proteinExistence type="predicted"/>
<dbReference type="Proteomes" id="UP000309450">
    <property type="component" value="Unassembled WGS sequence"/>
</dbReference>
<evidence type="ECO:0000313" key="1">
    <source>
        <dbReference type="EMBL" id="THD83200.1"/>
    </source>
</evidence>